<dbReference type="PANTHER" id="PTHR46558:SF4">
    <property type="entry name" value="DNA-BIDING PHAGE PROTEIN"/>
    <property type="match status" value="1"/>
</dbReference>
<dbReference type="GO" id="GO:0003677">
    <property type="term" value="F:DNA binding"/>
    <property type="evidence" value="ECO:0007669"/>
    <property type="project" value="UniProtKB-KW"/>
</dbReference>
<reference evidence="3 4" key="1">
    <citation type="submission" date="2009-02" db="EMBL/GenBank/DDBJ databases">
        <title>Sequencing of the draft genome and assembly of Dethiobacter alkaliphilus AHT 1.</title>
        <authorList>
            <consortium name="US DOE Joint Genome Institute (JGI-PGF)"/>
            <person name="Lucas S."/>
            <person name="Copeland A."/>
            <person name="Lapidus A."/>
            <person name="Glavina del Rio T."/>
            <person name="Dalin E."/>
            <person name="Tice H."/>
            <person name="Bruce D."/>
            <person name="Goodwin L."/>
            <person name="Pitluck S."/>
            <person name="Larimer F."/>
            <person name="Land M.L."/>
            <person name="Hauser L."/>
            <person name="Muyzer G."/>
        </authorList>
    </citation>
    <scope>NUCLEOTIDE SEQUENCE [LARGE SCALE GENOMIC DNA]</scope>
    <source>
        <strain evidence="3 4">AHT 1</strain>
    </source>
</reference>
<dbReference type="STRING" id="555088.DealDRAFT_0894"/>
<evidence type="ECO:0000313" key="4">
    <source>
        <dbReference type="Proteomes" id="UP000006443"/>
    </source>
</evidence>
<sequence>MENKLKVYRAMHDLTQEELAKKLGVTRATVNSIEKGRYDPSIKLAFKMARFFAVNVEELFIYDEK</sequence>
<evidence type="ECO:0000313" key="3">
    <source>
        <dbReference type="EMBL" id="EEG78479.1"/>
    </source>
</evidence>
<evidence type="ECO:0000256" key="1">
    <source>
        <dbReference type="ARBA" id="ARBA00023125"/>
    </source>
</evidence>
<dbReference type="SUPFAM" id="SSF47413">
    <property type="entry name" value="lambda repressor-like DNA-binding domains"/>
    <property type="match status" value="1"/>
</dbReference>
<evidence type="ECO:0000259" key="2">
    <source>
        <dbReference type="PROSITE" id="PS50943"/>
    </source>
</evidence>
<dbReference type="AlphaFoldDB" id="C0GEI5"/>
<feature type="domain" description="HTH cro/C1-type" evidence="2">
    <location>
        <begin position="5"/>
        <end position="59"/>
    </location>
</feature>
<accession>C0GEI5</accession>
<dbReference type="SMART" id="SM00530">
    <property type="entry name" value="HTH_XRE"/>
    <property type="match status" value="1"/>
</dbReference>
<dbReference type="Proteomes" id="UP000006443">
    <property type="component" value="Unassembled WGS sequence"/>
</dbReference>
<dbReference type="Pfam" id="PF01381">
    <property type="entry name" value="HTH_3"/>
    <property type="match status" value="1"/>
</dbReference>
<dbReference type="InterPro" id="IPR001387">
    <property type="entry name" value="Cro/C1-type_HTH"/>
</dbReference>
<keyword evidence="4" id="KW-1185">Reference proteome</keyword>
<dbReference type="PANTHER" id="PTHR46558">
    <property type="entry name" value="TRACRIPTIONAL REGULATORY PROTEIN-RELATED-RELATED"/>
    <property type="match status" value="1"/>
</dbReference>
<gene>
    <name evidence="3" type="ORF">DealDRAFT_0894</name>
</gene>
<protein>
    <submittedName>
        <fullName evidence="3">Transcriptional regulator, XRE family</fullName>
    </submittedName>
</protein>
<dbReference type="InterPro" id="IPR010982">
    <property type="entry name" value="Lambda_DNA-bd_dom_sf"/>
</dbReference>
<keyword evidence="1" id="KW-0238">DNA-binding</keyword>
<dbReference type="PROSITE" id="PS50943">
    <property type="entry name" value="HTH_CROC1"/>
    <property type="match status" value="1"/>
</dbReference>
<dbReference type="CDD" id="cd00093">
    <property type="entry name" value="HTH_XRE"/>
    <property type="match status" value="1"/>
</dbReference>
<comment type="caution">
    <text evidence="3">The sequence shown here is derived from an EMBL/GenBank/DDBJ whole genome shotgun (WGS) entry which is preliminary data.</text>
</comment>
<proteinExistence type="predicted"/>
<dbReference type="OrthoDB" id="48775at2"/>
<dbReference type="Gene3D" id="1.10.260.40">
    <property type="entry name" value="lambda repressor-like DNA-binding domains"/>
    <property type="match status" value="1"/>
</dbReference>
<dbReference type="EMBL" id="ACJM01000003">
    <property type="protein sequence ID" value="EEG78479.1"/>
    <property type="molecule type" value="Genomic_DNA"/>
</dbReference>
<dbReference type="eggNOG" id="COG1476">
    <property type="taxonomic scope" value="Bacteria"/>
</dbReference>
<name>C0GEI5_DETAL</name>
<organism evidence="3 4">
    <name type="scientific">Dethiobacter alkaliphilus AHT 1</name>
    <dbReference type="NCBI Taxonomy" id="555088"/>
    <lineage>
        <taxon>Bacteria</taxon>
        <taxon>Bacillati</taxon>
        <taxon>Bacillota</taxon>
        <taxon>Dethiobacteria</taxon>
        <taxon>Dethiobacterales</taxon>
        <taxon>Dethiobacteraceae</taxon>
        <taxon>Dethiobacter</taxon>
    </lineage>
</organism>